<evidence type="ECO:0000313" key="2">
    <source>
        <dbReference type="Proteomes" id="UP000800038"/>
    </source>
</evidence>
<gene>
    <name evidence="1" type="ORF">EJ02DRAFT_423671</name>
</gene>
<dbReference type="Proteomes" id="UP000800038">
    <property type="component" value="Unassembled WGS sequence"/>
</dbReference>
<dbReference type="AlphaFoldDB" id="A0A6A5SQF8"/>
<sequence>MQSGRRHKLYDTLPIAFFNPPLSEESSAYLGYPYFAPLSPKFFLLPREIRDKIYDLALGSFQIIFEHEGAVWITISNAVVDCNVAGTYPYYSIHFNTHRDHSRALKKIFAKDTSLRDLAVQIQVDSNPAFEVEGEDFHPSLRFLRVLLCSMLSRLRIVVDVDLDTHLSF</sequence>
<reference evidence="1" key="1">
    <citation type="journal article" date="2020" name="Stud. Mycol.">
        <title>101 Dothideomycetes genomes: a test case for predicting lifestyles and emergence of pathogens.</title>
        <authorList>
            <person name="Haridas S."/>
            <person name="Albert R."/>
            <person name="Binder M."/>
            <person name="Bloem J."/>
            <person name="Labutti K."/>
            <person name="Salamov A."/>
            <person name="Andreopoulos B."/>
            <person name="Baker S."/>
            <person name="Barry K."/>
            <person name="Bills G."/>
            <person name="Bluhm B."/>
            <person name="Cannon C."/>
            <person name="Castanera R."/>
            <person name="Culley D."/>
            <person name="Daum C."/>
            <person name="Ezra D."/>
            <person name="Gonzalez J."/>
            <person name="Henrissat B."/>
            <person name="Kuo A."/>
            <person name="Liang C."/>
            <person name="Lipzen A."/>
            <person name="Lutzoni F."/>
            <person name="Magnuson J."/>
            <person name="Mondo S."/>
            <person name="Nolan M."/>
            <person name="Ohm R."/>
            <person name="Pangilinan J."/>
            <person name="Park H.-J."/>
            <person name="Ramirez L."/>
            <person name="Alfaro M."/>
            <person name="Sun H."/>
            <person name="Tritt A."/>
            <person name="Yoshinaga Y."/>
            <person name="Zwiers L.-H."/>
            <person name="Turgeon B."/>
            <person name="Goodwin S."/>
            <person name="Spatafora J."/>
            <person name="Crous P."/>
            <person name="Grigoriev I."/>
        </authorList>
    </citation>
    <scope>NUCLEOTIDE SEQUENCE</scope>
    <source>
        <strain evidence="1">CBS 161.51</strain>
    </source>
</reference>
<accession>A0A6A5SQF8</accession>
<organism evidence="1 2">
    <name type="scientific">Clathrospora elynae</name>
    <dbReference type="NCBI Taxonomy" id="706981"/>
    <lineage>
        <taxon>Eukaryota</taxon>
        <taxon>Fungi</taxon>
        <taxon>Dikarya</taxon>
        <taxon>Ascomycota</taxon>
        <taxon>Pezizomycotina</taxon>
        <taxon>Dothideomycetes</taxon>
        <taxon>Pleosporomycetidae</taxon>
        <taxon>Pleosporales</taxon>
        <taxon>Diademaceae</taxon>
        <taxon>Clathrospora</taxon>
    </lineage>
</organism>
<evidence type="ECO:0000313" key="1">
    <source>
        <dbReference type="EMBL" id="KAF1940826.1"/>
    </source>
</evidence>
<dbReference type="EMBL" id="ML976057">
    <property type="protein sequence ID" value="KAF1940826.1"/>
    <property type="molecule type" value="Genomic_DNA"/>
</dbReference>
<protein>
    <submittedName>
        <fullName evidence="1">Uncharacterized protein</fullName>
    </submittedName>
</protein>
<proteinExistence type="predicted"/>
<keyword evidence="2" id="KW-1185">Reference proteome</keyword>
<name>A0A6A5SQF8_9PLEO</name>